<dbReference type="VEuPathDB" id="VectorBase:HLOH_040632"/>
<accession>A0A9J6G269</accession>
<evidence type="ECO:0000313" key="2">
    <source>
        <dbReference type="Proteomes" id="UP000821853"/>
    </source>
</evidence>
<dbReference type="EMBL" id="JABSTR010000004">
    <property type="protein sequence ID" value="KAH9369155.1"/>
    <property type="molecule type" value="Genomic_DNA"/>
</dbReference>
<gene>
    <name evidence="1" type="ORF">HPB48_018904</name>
</gene>
<dbReference type="OrthoDB" id="6432391at2759"/>
<keyword evidence="2" id="KW-1185">Reference proteome</keyword>
<sequence length="105" mass="12357">MRKQNAIISKTAGSELECQLALDLEKLHICKQQVDHTHFKWSQALLMVRQACSQFSRALKKWKDLEAVPQRHVVAPWNEPPRKLHTTFLNGIANRLYRRFFFLLS</sequence>
<proteinExistence type="predicted"/>
<reference evidence="1 2" key="1">
    <citation type="journal article" date="2020" name="Cell">
        <title>Large-Scale Comparative Analyses of Tick Genomes Elucidate Their Genetic Diversity and Vector Capacities.</title>
        <authorList>
            <consortium name="Tick Genome and Microbiome Consortium (TIGMIC)"/>
            <person name="Jia N."/>
            <person name="Wang J."/>
            <person name="Shi W."/>
            <person name="Du L."/>
            <person name="Sun Y."/>
            <person name="Zhan W."/>
            <person name="Jiang J.F."/>
            <person name="Wang Q."/>
            <person name="Zhang B."/>
            <person name="Ji P."/>
            <person name="Bell-Sakyi L."/>
            <person name="Cui X.M."/>
            <person name="Yuan T.T."/>
            <person name="Jiang B.G."/>
            <person name="Yang W.F."/>
            <person name="Lam T.T."/>
            <person name="Chang Q.C."/>
            <person name="Ding S.J."/>
            <person name="Wang X.J."/>
            <person name="Zhu J.G."/>
            <person name="Ruan X.D."/>
            <person name="Zhao L."/>
            <person name="Wei J.T."/>
            <person name="Ye R.Z."/>
            <person name="Que T.C."/>
            <person name="Du C.H."/>
            <person name="Zhou Y.H."/>
            <person name="Cheng J.X."/>
            <person name="Dai P.F."/>
            <person name="Guo W.B."/>
            <person name="Han X.H."/>
            <person name="Huang E.J."/>
            <person name="Li L.F."/>
            <person name="Wei W."/>
            <person name="Gao Y.C."/>
            <person name="Liu J.Z."/>
            <person name="Shao H.Z."/>
            <person name="Wang X."/>
            <person name="Wang C.C."/>
            <person name="Yang T.C."/>
            <person name="Huo Q.B."/>
            <person name="Li W."/>
            <person name="Chen H.Y."/>
            <person name="Chen S.E."/>
            <person name="Zhou L.G."/>
            <person name="Ni X.B."/>
            <person name="Tian J.H."/>
            <person name="Sheng Y."/>
            <person name="Liu T."/>
            <person name="Pan Y.S."/>
            <person name="Xia L.Y."/>
            <person name="Li J."/>
            <person name="Zhao F."/>
            <person name="Cao W.C."/>
        </authorList>
    </citation>
    <scope>NUCLEOTIDE SEQUENCE [LARGE SCALE GENOMIC DNA]</scope>
    <source>
        <strain evidence="1">HaeL-2018</strain>
    </source>
</reference>
<protein>
    <submittedName>
        <fullName evidence="1">Uncharacterized protein</fullName>
    </submittedName>
</protein>
<evidence type="ECO:0000313" key="1">
    <source>
        <dbReference type="EMBL" id="KAH9369155.1"/>
    </source>
</evidence>
<dbReference type="GO" id="GO:0005929">
    <property type="term" value="C:cilium"/>
    <property type="evidence" value="ECO:0007669"/>
    <property type="project" value="TreeGrafter"/>
</dbReference>
<dbReference type="PANTHER" id="PTHR21974">
    <property type="entry name" value="RE15880P"/>
    <property type="match status" value="1"/>
</dbReference>
<organism evidence="1 2">
    <name type="scientific">Haemaphysalis longicornis</name>
    <name type="common">Bush tick</name>
    <dbReference type="NCBI Taxonomy" id="44386"/>
    <lineage>
        <taxon>Eukaryota</taxon>
        <taxon>Metazoa</taxon>
        <taxon>Ecdysozoa</taxon>
        <taxon>Arthropoda</taxon>
        <taxon>Chelicerata</taxon>
        <taxon>Arachnida</taxon>
        <taxon>Acari</taxon>
        <taxon>Parasitiformes</taxon>
        <taxon>Ixodida</taxon>
        <taxon>Ixodoidea</taxon>
        <taxon>Ixodidae</taxon>
        <taxon>Haemaphysalinae</taxon>
        <taxon>Haemaphysalis</taxon>
    </lineage>
</organism>
<comment type="caution">
    <text evidence="1">The sequence shown here is derived from an EMBL/GenBank/DDBJ whole genome shotgun (WGS) entry which is preliminary data.</text>
</comment>
<dbReference type="Proteomes" id="UP000821853">
    <property type="component" value="Chromosome 2"/>
</dbReference>
<dbReference type="AlphaFoldDB" id="A0A9J6G269"/>
<dbReference type="PANTHER" id="PTHR21974:SF2">
    <property type="entry name" value="RE15880P"/>
    <property type="match status" value="1"/>
</dbReference>
<name>A0A9J6G269_HAELO</name>